<reference evidence="1 2" key="1">
    <citation type="submission" date="2024-09" db="EMBL/GenBank/DDBJ databases">
        <authorList>
            <person name="Sun Q."/>
            <person name="Mori K."/>
        </authorList>
    </citation>
    <scope>NUCLEOTIDE SEQUENCE [LARGE SCALE GENOMIC DNA]</scope>
    <source>
        <strain evidence="1 2">CECT 8726</strain>
    </source>
</reference>
<dbReference type="Proteomes" id="UP001589683">
    <property type="component" value="Unassembled WGS sequence"/>
</dbReference>
<accession>A0ABV5JHM1</accession>
<protein>
    <submittedName>
        <fullName evidence="1">Uncharacterized protein</fullName>
    </submittedName>
</protein>
<evidence type="ECO:0000313" key="1">
    <source>
        <dbReference type="EMBL" id="MFB9232610.1"/>
    </source>
</evidence>
<dbReference type="RefSeq" id="WP_213891353.1">
    <property type="nucleotide sequence ID" value="NZ_JAGFNU010000025.1"/>
</dbReference>
<keyword evidence="2" id="KW-1185">Reference proteome</keyword>
<evidence type="ECO:0000313" key="2">
    <source>
        <dbReference type="Proteomes" id="UP001589683"/>
    </source>
</evidence>
<gene>
    <name evidence="1" type="ORF">ACFFUT_12515</name>
</gene>
<organism evidence="1 2">
    <name type="scientific">Pseudohalocynthiibacter aestuariivivens</name>
    <dbReference type="NCBI Taxonomy" id="1591409"/>
    <lineage>
        <taxon>Bacteria</taxon>
        <taxon>Pseudomonadati</taxon>
        <taxon>Pseudomonadota</taxon>
        <taxon>Alphaproteobacteria</taxon>
        <taxon>Rhodobacterales</taxon>
        <taxon>Paracoccaceae</taxon>
        <taxon>Pseudohalocynthiibacter</taxon>
    </lineage>
</organism>
<dbReference type="EMBL" id="JBHMEA010000040">
    <property type="protein sequence ID" value="MFB9232610.1"/>
    <property type="molecule type" value="Genomic_DNA"/>
</dbReference>
<comment type="caution">
    <text evidence="1">The sequence shown here is derived from an EMBL/GenBank/DDBJ whole genome shotgun (WGS) entry which is preliminary data.</text>
</comment>
<proteinExistence type="predicted"/>
<sequence>MRTRSRSPKKAKVEQAFPIRIRVKVPEDGYNLQTDFYLIKQHAVTVCNDGYAFQLSHSLESNNGLKGCYENQSRNRSLF</sequence>
<name>A0ABV5JHM1_9RHOB</name>